<reference evidence="1" key="1">
    <citation type="journal article" date="2019" name="Sci. Rep.">
        <title>Draft genome of Tanacetum cinerariifolium, the natural source of mosquito coil.</title>
        <authorList>
            <person name="Yamashiro T."/>
            <person name="Shiraishi A."/>
            <person name="Satake H."/>
            <person name="Nakayama K."/>
        </authorList>
    </citation>
    <scope>NUCLEOTIDE SEQUENCE</scope>
</reference>
<comment type="caution">
    <text evidence="1">The sequence shown here is derived from an EMBL/GenBank/DDBJ whole genome shotgun (WGS) entry which is preliminary data.</text>
</comment>
<evidence type="ECO:0000313" key="1">
    <source>
        <dbReference type="EMBL" id="GFD53938.1"/>
    </source>
</evidence>
<protein>
    <submittedName>
        <fullName evidence="1">Uncharacterized protein</fullName>
    </submittedName>
</protein>
<dbReference type="EMBL" id="BKCJ011800317">
    <property type="protein sequence ID" value="GFD53938.1"/>
    <property type="molecule type" value="Genomic_DNA"/>
</dbReference>
<name>A0A699X7R3_TANCI</name>
<organism evidence="1">
    <name type="scientific">Tanacetum cinerariifolium</name>
    <name type="common">Dalmatian daisy</name>
    <name type="synonym">Chrysanthemum cinerariifolium</name>
    <dbReference type="NCBI Taxonomy" id="118510"/>
    <lineage>
        <taxon>Eukaryota</taxon>
        <taxon>Viridiplantae</taxon>
        <taxon>Streptophyta</taxon>
        <taxon>Embryophyta</taxon>
        <taxon>Tracheophyta</taxon>
        <taxon>Spermatophyta</taxon>
        <taxon>Magnoliopsida</taxon>
        <taxon>eudicotyledons</taxon>
        <taxon>Gunneridae</taxon>
        <taxon>Pentapetalae</taxon>
        <taxon>asterids</taxon>
        <taxon>campanulids</taxon>
        <taxon>Asterales</taxon>
        <taxon>Asteraceae</taxon>
        <taxon>Asteroideae</taxon>
        <taxon>Anthemideae</taxon>
        <taxon>Anthemidinae</taxon>
        <taxon>Tanacetum</taxon>
    </lineage>
</organism>
<accession>A0A699X7R3</accession>
<gene>
    <name evidence="1" type="ORF">Tci_925907</name>
</gene>
<sequence length="56" mass="6038">RGGRVDDAVHVLNLFLRNDETVRRLPGSLRQRNDGGNILLGGRLDVQGRGRSGGNG</sequence>
<feature type="non-terminal residue" evidence="1">
    <location>
        <position position="1"/>
    </location>
</feature>
<dbReference type="AlphaFoldDB" id="A0A699X7R3"/>
<proteinExistence type="predicted"/>